<dbReference type="NCBIfam" id="TIGR00195">
    <property type="entry name" value="exoDNase_III"/>
    <property type="match status" value="1"/>
</dbReference>
<dbReference type="GO" id="GO:0004519">
    <property type="term" value="F:endonuclease activity"/>
    <property type="evidence" value="ECO:0007669"/>
    <property type="project" value="InterPro"/>
</dbReference>
<dbReference type="InterPro" id="IPR036691">
    <property type="entry name" value="Endo/exonu/phosph_ase_sf"/>
</dbReference>
<dbReference type="AlphaFoldDB" id="A0A0D6EU48"/>
<dbReference type="SUPFAM" id="SSF56219">
    <property type="entry name" value="DNase I-like"/>
    <property type="match status" value="1"/>
</dbReference>
<feature type="binding site" evidence="6">
    <location>
        <position position="7"/>
    </location>
    <ligand>
        <name>Mg(2+)</name>
        <dbReference type="ChEBI" id="CHEBI:18420"/>
        <label>1</label>
    </ligand>
</feature>
<keyword evidence="6" id="KW-0464">Manganese</keyword>
<accession>A0A0D6EU48</accession>
<feature type="site" description="Transition state stabilizer" evidence="7">
    <location>
        <position position="151"/>
    </location>
</feature>
<dbReference type="CDD" id="cd09086">
    <property type="entry name" value="ExoIII-like_AP-endo"/>
    <property type="match status" value="1"/>
</dbReference>
<dbReference type="Gene3D" id="3.60.10.10">
    <property type="entry name" value="Endonuclease/exonuclease/phosphatase"/>
    <property type="match status" value="1"/>
</dbReference>
<dbReference type="GO" id="GO:0008311">
    <property type="term" value="F:double-stranded DNA 3'-5' DNA exonuclease activity"/>
    <property type="evidence" value="ECO:0007669"/>
    <property type="project" value="InterPro"/>
</dbReference>
<organism evidence="10 11">
    <name type="scientific">Candidatus Methylopumilus planktonicus</name>
    <dbReference type="NCBI Taxonomy" id="1581557"/>
    <lineage>
        <taxon>Bacteria</taxon>
        <taxon>Pseudomonadati</taxon>
        <taxon>Pseudomonadota</taxon>
        <taxon>Betaproteobacteria</taxon>
        <taxon>Nitrosomonadales</taxon>
        <taxon>Methylophilaceae</taxon>
        <taxon>Candidatus Methylopumilus</taxon>
    </lineage>
</organism>
<keyword evidence="11" id="KW-1185">Reference proteome</keyword>
<feature type="binding site" evidence="6">
    <location>
        <position position="34"/>
    </location>
    <ligand>
        <name>Mg(2+)</name>
        <dbReference type="ChEBI" id="CHEBI:18420"/>
        <label>1</label>
    </ligand>
</feature>
<dbReference type="Proteomes" id="UP000064007">
    <property type="component" value="Chromosome 1"/>
</dbReference>
<feature type="binding site" evidence="6">
    <location>
        <position position="151"/>
    </location>
    <ligand>
        <name>Mg(2+)</name>
        <dbReference type="ChEBI" id="CHEBI:18420"/>
        <label>1</label>
    </ligand>
</feature>
<feature type="active site" evidence="5">
    <location>
        <position position="108"/>
    </location>
</feature>
<evidence type="ECO:0000313" key="10">
    <source>
        <dbReference type="EMBL" id="CEZ19015.1"/>
    </source>
</evidence>
<dbReference type="InterPro" id="IPR037493">
    <property type="entry name" value="ExoIII-like"/>
</dbReference>
<keyword evidence="3" id="KW-0378">Hydrolase</keyword>
<dbReference type="PROSITE" id="PS51435">
    <property type="entry name" value="AP_NUCLEASE_F1_4"/>
    <property type="match status" value="1"/>
</dbReference>
<dbReference type="InterPro" id="IPR020847">
    <property type="entry name" value="AP_endonuclease_F1_BS"/>
</dbReference>
<evidence type="ECO:0000256" key="5">
    <source>
        <dbReference type="PIRSR" id="PIRSR604808-1"/>
    </source>
</evidence>
<feature type="binding site" evidence="6">
    <location>
        <position position="149"/>
    </location>
    <ligand>
        <name>Mg(2+)</name>
        <dbReference type="ChEBI" id="CHEBI:18420"/>
        <label>1</label>
    </ligand>
</feature>
<feature type="region of interest" description="Disordered" evidence="8">
    <location>
        <begin position="233"/>
        <end position="257"/>
    </location>
</feature>
<dbReference type="STRING" id="1581557.BN1208_0119"/>
<evidence type="ECO:0000256" key="4">
    <source>
        <dbReference type="ARBA" id="ARBA00022842"/>
    </source>
</evidence>
<feature type="binding site" evidence="6">
    <location>
        <position position="250"/>
    </location>
    <ligand>
        <name>Mg(2+)</name>
        <dbReference type="ChEBI" id="CHEBI:18420"/>
        <label>1</label>
    </ligand>
</feature>
<dbReference type="HOGENOM" id="CLU_027539_0_1_4"/>
<dbReference type="InterPro" id="IPR005135">
    <property type="entry name" value="Endo/exonuclease/phosphatase"/>
</dbReference>
<evidence type="ECO:0000259" key="9">
    <source>
        <dbReference type="Pfam" id="PF03372"/>
    </source>
</evidence>
<evidence type="ECO:0000256" key="8">
    <source>
        <dbReference type="SAM" id="MobiDB-lite"/>
    </source>
</evidence>
<evidence type="ECO:0000256" key="1">
    <source>
        <dbReference type="ARBA" id="ARBA00007092"/>
    </source>
</evidence>
<evidence type="ECO:0000256" key="2">
    <source>
        <dbReference type="ARBA" id="ARBA00022723"/>
    </source>
</evidence>
<reference evidence="11" key="1">
    <citation type="submission" date="2014-12" db="EMBL/GenBank/DDBJ databases">
        <authorList>
            <person name="Salcher M.M."/>
        </authorList>
    </citation>
    <scope>NUCLEOTIDE SEQUENCE [LARGE SCALE GENOMIC DNA]</scope>
    <source>
        <strain evidence="11">MMS-10A-171</strain>
    </source>
</reference>
<comment type="cofactor">
    <cofactor evidence="6">
        <name>Mg(2+)</name>
        <dbReference type="ChEBI" id="CHEBI:18420"/>
    </cofactor>
    <cofactor evidence="6">
        <name>Mn(2+)</name>
        <dbReference type="ChEBI" id="CHEBI:29035"/>
    </cofactor>
    <text evidence="6">Probably binds two magnesium or manganese ions per subunit.</text>
</comment>
<evidence type="ECO:0000256" key="7">
    <source>
        <dbReference type="PIRSR" id="PIRSR604808-3"/>
    </source>
</evidence>
<evidence type="ECO:0000256" key="3">
    <source>
        <dbReference type="ARBA" id="ARBA00022801"/>
    </source>
</evidence>
<gene>
    <name evidence="10" type="ORF">BN1208_0119</name>
</gene>
<feature type="active site" description="Proton donor/acceptor" evidence="5">
    <location>
        <position position="149"/>
    </location>
</feature>
<proteinExistence type="inferred from homology"/>
<keyword evidence="4 6" id="KW-0460">Magnesium</keyword>
<dbReference type="KEGG" id="mbat:BN1208_0119"/>
<dbReference type="GO" id="GO:0046872">
    <property type="term" value="F:metal ion binding"/>
    <property type="evidence" value="ECO:0007669"/>
    <property type="project" value="UniProtKB-KW"/>
</dbReference>
<dbReference type="OrthoDB" id="9803914at2"/>
<feature type="domain" description="Endonuclease/exonuclease/phosphatase" evidence="9">
    <location>
        <begin position="4"/>
        <end position="250"/>
    </location>
</feature>
<sequence length="257" mass="29880">MKLATWNVNSLTVRLGQVEDWVKKVQPDLLLLQETKQENTKFPHDAISALGYHAIHNGQKTYNGVAIISKYELFDIQNNMPDFEDEQKRLIAATVNTDYGKIRIVCVYVPNGQSVDSDKYQYKLDWLKHFTVWLKNEMVSFPDIIIAGDFNIAPQDIDCHDPEAWKNNILVSPKERDAFQKIIDLGLSDNFRAMNPTEIQYSWWDYRMAGFRRNLGMRIDHILTNKNLTNKTKQSLIDKEPRKSERPSDHTPVIVEL</sequence>
<keyword evidence="2 6" id="KW-0479">Metal-binding</keyword>
<dbReference type="InterPro" id="IPR004808">
    <property type="entry name" value="AP_endonuc_1"/>
</dbReference>
<dbReference type="GO" id="GO:0006281">
    <property type="term" value="P:DNA repair"/>
    <property type="evidence" value="ECO:0007669"/>
    <property type="project" value="InterPro"/>
</dbReference>
<feature type="active site" description="Proton acceptor" evidence="5">
    <location>
        <position position="250"/>
    </location>
</feature>
<dbReference type="PANTHER" id="PTHR43250">
    <property type="entry name" value="EXODEOXYRIBONUCLEASE III"/>
    <property type="match status" value="1"/>
</dbReference>
<dbReference type="Pfam" id="PF03372">
    <property type="entry name" value="Exo_endo_phos"/>
    <property type="match status" value="1"/>
</dbReference>
<dbReference type="NCBIfam" id="TIGR00633">
    <property type="entry name" value="xth"/>
    <property type="match status" value="1"/>
</dbReference>
<comment type="similarity">
    <text evidence="1">Belongs to the DNA repair enzymes AP/ExoA family.</text>
</comment>
<evidence type="ECO:0000256" key="6">
    <source>
        <dbReference type="PIRSR" id="PIRSR604808-2"/>
    </source>
</evidence>
<feature type="compositionally biased region" description="Basic and acidic residues" evidence="8">
    <location>
        <begin position="236"/>
        <end position="249"/>
    </location>
</feature>
<feature type="site" description="Important for catalytic activity" evidence="7">
    <location>
        <position position="220"/>
    </location>
</feature>
<feature type="binding site" evidence="6">
    <location>
        <position position="249"/>
    </location>
    <ligand>
        <name>Mg(2+)</name>
        <dbReference type="ChEBI" id="CHEBI:18420"/>
        <label>1</label>
    </ligand>
</feature>
<evidence type="ECO:0000313" key="11">
    <source>
        <dbReference type="Proteomes" id="UP000064007"/>
    </source>
</evidence>
<dbReference type="PANTHER" id="PTHR43250:SF2">
    <property type="entry name" value="EXODEOXYRIBONUCLEASE III"/>
    <property type="match status" value="1"/>
</dbReference>
<feature type="site" description="Interaction with DNA substrate" evidence="7">
    <location>
        <position position="250"/>
    </location>
</feature>
<dbReference type="EMBL" id="LN827929">
    <property type="protein sequence ID" value="CEZ19015.1"/>
    <property type="molecule type" value="Genomic_DNA"/>
</dbReference>
<dbReference type="RefSeq" id="WP_046486745.1">
    <property type="nucleotide sequence ID" value="NZ_LN827929.1"/>
</dbReference>
<dbReference type="GO" id="GO:0003677">
    <property type="term" value="F:DNA binding"/>
    <property type="evidence" value="ECO:0007669"/>
    <property type="project" value="InterPro"/>
</dbReference>
<name>A0A0D6EU48_9PROT</name>
<dbReference type="PROSITE" id="PS00726">
    <property type="entry name" value="AP_NUCLEASE_F1_1"/>
    <property type="match status" value="1"/>
</dbReference>
<protein>
    <submittedName>
        <fullName evidence="10">Exodeoxyribonuclease III Xth</fullName>
    </submittedName>
</protein>